<feature type="active site" evidence="19">
    <location>
        <position position="181"/>
    </location>
</feature>
<evidence type="ECO:0000256" key="12">
    <source>
        <dbReference type="ARBA" id="ARBA00022960"/>
    </source>
</evidence>
<dbReference type="PROSITE" id="PS51387">
    <property type="entry name" value="FAD_PCMH"/>
    <property type="match status" value="1"/>
</dbReference>
<evidence type="ECO:0000256" key="17">
    <source>
        <dbReference type="ARBA" id="ARBA00031026"/>
    </source>
</evidence>
<evidence type="ECO:0000256" key="20">
    <source>
        <dbReference type="SAM" id="MobiDB-lite"/>
    </source>
</evidence>
<sequence length="321" mass="33075">MMAAANPIPTTGIAGLMPPVRGRLEANAALGPQTWFGVGGPAEVLLRPADADDLSSFLGALPPELPVVTLGKASNLIIRDGGLPGVVIRLARGFSGIVVEADGIVCGGACLDMTVAEHAAGAGLRGLEFLAGIPGSIGGAVAMNAGAYGAEITDVLDWAEIVNRSGEFLRLPVEALGFGYRRSSLPEGAVVVRVRLRGEPGDPAIPRARIVEIRAAREASQPTRARTGGSTFRNPDPATTPLKAWQLIDEAGCRGLEIGGAQVSEKHCNFLLNTGAASAADIEALGEEVRRRVADSSGIDLHWEIRRLGVPGHLATLGGAA</sequence>
<dbReference type="NCBIfam" id="NF010480">
    <property type="entry name" value="PRK13905.1"/>
    <property type="match status" value="1"/>
</dbReference>
<dbReference type="GO" id="GO:0071555">
    <property type="term" value="P:cell wall organization"/>
    <property type="evidence" value="ECO:0007669"/>
    <property type="project" value="UniProtKB-KW"/>
</dbReference>
<keyword evidence="10 19" id="KW-0274">FAD</keyword>
<evidence type="ECO:0000256" key="2">
    <source>
        <dbReference type="ARBA" id="ARBA00003921"/>
    </source>
</evidence>
<feature type="active site" evidence="19">
    <location>
        <position position="304"/>
    </location>
</feature>
<evidence type="ECO:0000256" key="8">
    <source>
        <dbReference type="ARBA" id="ARBA00022618"/>
    </source>
</evidence>
<feature type="active site" description="Proton donor" evidence="19">
    <location>
        <position position="230"/>
    </location>
</feature>
<comment type="function">
    <text evidence="2 19">Cell wall formation.</text>
</comment>
<dbReference type="InterPro" id="IPR016166">
    <property type="entry name" value="FAD-bd_PCMH"/>
</dbReference>
<evidence type="ECO:0000256" key="7">
    <source>
        <dbReference type="ARBA" id="ARBA00022490"/>
    </source>
</evidence>
<dbReference type="Pfam" id="PF01565">
    <property type="entry name" value="FAD_binding_4"/>
    <property type="match status" value="1"/>
</dbReference>
<dbReference type="InterPro" id="IPR036318">
    <property type="entry name" value="FAD-bd_PCMH-like_sf"/>
</dbReference>
<feature type="domain" description="FAD-binding PCMH-type" evidence="21">
    <location>
        <begin position="37"/>
        <end position="201"/>
    </location>
</feature>
<dbReference type="InterPro" id="IPR003170">
    <property type="entry name" value="MurB"/>
</dbReference>
<evidence type="ECO:0000256" key="5">
    <source>
        <dbReference type="ARBA" id="ARBA00012518"/>
    </source>
</evidence>
<evidence type="ECO:0000259" key="21">
    <source>
        <dbReference type="PROSITE" id="PS51387"/>
    </source>
</evidence>
<dbReference type="NCBIfam" id="TIGR00179">
    <property type="entry name" value="murB"/>
    <property type="match status" value="1"/>
</dbReference>
<evidence type="ECO:0000256" key="10">
    <source>
        <dbReference type="ARBA" id="ARBA00022827"/>
    </source>
</evidence>
<dbReference type="Pfam" id="PF02873">
    <property type="entry name" value="MurB_C"/>
    <property type="match status" value="1"/>
</dbReference>
<evidence type="ECO:0000313" key="22">
    <source>
        <dbReference type="EMBL" id="QKE91023.1"/>
    </source>
</evidence>
<dbReference type="GO" id="GO:0009252">
    <property type="term" value="P:peptidoglycan biosynthetic process"/>
    <property type="evidence" value="ECO:0007669"/>
    <property type="project" value="UniProtKB-UniRule"/>
</dbReference>
<dbReference type="SUPFAM" id="SSF56176">
    <property type="entry name" value="FAD-binding/transporter-associated domain-like"/>
    <property type="match status" value="1"/>
</dbReference>
<dbReference type="Gene3D" id="3.30.465.10">
    <property type="match status" value="1"/>
</dbReference>
<gene>
    <name evidence="19 22" type="primary">murB</name>
    <name evidence="22" type="ORF">HN018_14075</name>
</gene>
<dbReference type="GO" id="GO:0071949">
    <property type="term" value="F:FAD binding"/>
    <property type="evidence" value="ECO:0007669"/>
    <property type="project" value="InterPro"/>
</dbReference>
<evidence type="ECO:0000256" key="3">
    <source>
        <dbReference type="ARBA" id="ARBA00004496"/>
    </source>
</evidence>
<keyword evidence="12 19" id="KW-0133">Cell shape</keyword>
<evidence type="ECO:0000256" key="16">
    <source>
        <dbReference type="ARBA" id="ARBA00023316"/>
    </source>
</evidence>
<dbReference type="InterPro" id="IPR006094">
    <property type="entry name" value="Oxid_FAD_bind_N"/>
</dbReference>
<keyword evidence="23" id="KW-1185">Reference proteome</keyword>
<dbReference type="HAMAP" id="MF_00037">
    <property type="entry name" value="MurB"/>
    <property type="match status" value="1"/>
</dbReference>
<dbReference type="EMBL" id="CP053708">
    <property type="protein sequence ID" value="QKE91023.1"/>
    <property type="molecule type" value="Genomic_DNA"/>
</dbReference>
<keyword evidence="14 19" id="KW-0560">Oxidoreductase</keyword>
<dbReference type="UniPathway" id="UPA00219"/>
<dbReference type="AlphaFoldDB" id="A0A6M8HRA2"/>
<dbReference type="GO" id="GO:0005829">
    <property type="term" value="C:cytosol"/>
    <property type="evidence" value="ECO:0007669"/>
    <property type="project" value="TreeGrafter"/>
</dbReference>
<evidence type="ECO:0000256" key="4">
    <source>
        <dbReference type="ARBA" id="ARBA00004752"/>
    </source>
</evidence>
<evidence type="ECO:0000256" key="18">
    <source>
        <dbReference type="ARBA" id="ARBA00048914"/>
    </source>
</evidence>
<evidence type="ECO:0000256" key="11">
    <source>
        <dbReference type="ARBA" id="ARBA00022857"/>
    </source>
</evidence>
<dbReference type="PANTHER" id="PTHR21071:SF4">
    <property type="entry name" value="UDP-N-ACETYLENOLPYRUVOYLGLUCOSAMINE REDUCTASE"/>
    <property type="match status" value="1"/>
</dbReference>
<evidence type="ECO:0000313" key="23">
    <source>
        <dbReference type="Proteomes" id="UP000500767"/>
    </source>
</evidence>
<evidence type="ECO:0000256" key="13">
    <source>
        <dbReference type="ARBA" id="ARBA00022984"/>
    </source>
</evidence>
<comment type="similarity">
    <text evidence="19">Belongs to the MurB family.</text>
</comment>
<keyword evidence="16 19" id="KW-0961">Cell wall biogenesis/degradation</keyword>
<evidence type="ECO:0000256" key="19">
    <source>
        <dbReference type="HAMAP-Rule" id="MF_00037"/>
    </source>
</evidence>
<proteinExistence type="inferred from homology"/>
<dbReference type="GO" id="GO:0008360">
    <property type="term" value="P:regulation of cell shape"/>
    <property type="evidence" value="ECO:0007669"/>
    <property type="project" value="UniProtKB-KW"/>
</dbReference>
<feature type="compositionally biased region" description="Polar residues" evidence="20">
    <location>
        <begin position="220"/>
        <end position="233"/>
    </location>
</feature>
<comment type="subcellular location">
    <subcellularLocation>
        <location evidence="3 19">Cytoplasm</location>
    </subcellularLocation>
</comment>
<protein>
    <recommendedName>
        <fullName evidence="6 19">UDP-N-acetylenolpyruvoylglucosamine reductase</fullName>
        <ecNumber evidence="5 19">1.3.1.98</ecNumber>
    </recommendedName>
    <alternativeName>
        <fullName evidence="17 19">UDP-N-acetylmuramate dehydrogenase</fullName>
    </alternativeName>
</protein>
<keyword evidence="8 19" id="KW-0132">Cell division</keyword>
<dbReference type="InterPro" id="IPR011601">
    <property type="entry name" value="MurB_C"/>
</dbReference>
<dbReference type="Gene3D" id="3.30.43.10">
    <property type="entry name" value="Uridine Diphospho-n-acetylenolpyruvylglucosamine Reductase, domain 2"/>
    <property type="match status" value="1"/>
</dbReference>
<evidence type="ECO:0000256" key="6">
    <source>
        <dbReference type="ARBA" id="ARBA00015188"/>
    </source>
</evidence>
<keyword evidence="15 19" id="KW-0131">Cell cycle</keyword>
<evidence type="ECO:0000256" key="1">
    <source>
        <dbReference type="ARBA" id="ARBA00001974"/>
    </source>
</evidence>
<evidence type="ECO:0000256" key="15">
    <source>
        <dbReference type="ARBA" id="ARBA00023306"/>
    </source>
</evidence>
<dbReference type="Gene3D" id="3.90.78.10">
    <property type="entry name" value="UDP-N-acetylenolpyruvoylglucosamine reductase, C-terminal domain"/>
    <property type="match status" value="1"/>
</dbReference>
<dbReference type="EC" id="1.3.1.98" evidence="5 19"/>
<dbReference type="KEGG" id="lck:HN018_14075"/>
<dbReference type="Proteomes" id="UP000500767">
    <property type="component" value="Chromosome"/>
</dbReference>
<feature type="region of interest" description="Disordered" evidence="20">
    <location>
        <begin position="219"/>
        <end position="239"/>
    </location>
</feature>
<keyword evidence="9 19" id="KW-0285">Flavoprotein</keyword>
<dbReference type="GO" id="GO:0008762">
    <property type="term" value="F:UDP-N-acetylmuramate dehydrogenase activity"/>
    <property type="evidence" value="ECO:0007669"/>
    <property type="project" value="UniProtKB-UniRule"/>
</dbReference>
<keyword evidence="13 19" id="KW-0573">Peptidoglycan synthesis</keyword>
<comment type="pathway">
    <text evidence="4 19">Cell wall biogenesis; peptidoglycan biosynthesis.</text>
</comment>
<dbReference type="InterPro" id="IPR036635">
    <property type="entry name" value="MurB_C_sf"/>
</dbReference>
<dbReference type="InterPro" id="IPR016169">
    <property type="entry name" value="FAD-bd_PCMH_sub2"/>
</dbReference>
<reference evidence="22 23" key="1">
    <citation type="journal article" date="2014" name="World J. Microbiol. Biotechnol.">
        <title>Biodiversity and physiological characteristics of Antarctic and Arctic lichens-associated bacteria.</title>
        <authorList>
            <person name="Lee Y.M."/>
            <person name="Kim E.H."/>
            <person name="Lee H.K."/>
            <person name="Hong S.G."/>
        </authorList>
    </citation>
    <scope>NUCLEOTIDE SEQUENCE [LARGE SCALE GENOMIC DNA]</scope>
    <source>
        <strain evidence="22 23">PAMC 26569</strain>
    </source>
</reference>
<evidence type="ECO:0000256" key="9">
    <source>
        <dbReference type="ARBA" id="ARBA00022630"/>
    </source>
</evidence>
<dbReference type="InterPro" id="IPR016167">
    <property type="entry name" value="FAD-bd_PCMH_sub1"/>
</dbReference>
<comment type="cofactor">
    <cofactor evidence="1 19">
        <name>FAD</name>
        <dbReference type="ChEBI" id="CHEBI:57692"/>
    </cofactor>
</comment>
<dbReference type="GO" id="GO:0051301">
    <property type="term" value="P:cell division"/>
    <property type="evidence" value="ECO:0007669"/>
    <property type="project" value="UniProtKB-KW"/>
</dbReference>
<dbReference type="PANTHER" id="PTHR21071">
    <property type="entry name" value="UDP-N-ACETYLENOLPYRUVOYLGLUCOSAMINE REDUCTASE"/>
    <property type="match status" value="1"/>
</dbReference>
<organism evidence="22 23">
    <name type="scientific">Lichenicola cladoniae</name>
    <dbReference type="NCBI Taxonomy" id="1484109"/>
    <lineage>
        <taxon>Bacteria</taxon>
        <taxon>Pseudomonadati</taxon>
        <taxon>Pseudomonadota</taxon>
        <taxon>Alphaproteobacteria</taxon>
        <taxon>Acetobacterales</taxon>
        <taxon>Acetobacteraceae</taxon>
        <taxon>Lichenicola</taxon>
    </lineage>
</organism>
<keyword evidence="7 19" id="KW-0963">Cytoplasm</keyword>
<name>A0A6M8HRA2_9PROT</name>
<accession>A0A6M8HRA2</accession>
<keyword evidence="11 19" id="KW-0521">NADP</keyword>
<evidence type="ECO:0000256" key="14">
    <source>
        <dbReference type="ARBA" id="ARBA00023002"/>
    </source>
</evidence>
<comment type="catalytic activity">
    <reaction evidence="18 19">
        <text>UDP-N-acetyl-alpha-D-muramate + NADP(+) = UDP-N-acetyl-3-O-(1-carboxyvinyl)-alpha-D-glucosamine + NADPH + H(+)</text>
        <dbReference type="Rhea" id="RHEA:12248"/>
        <dbReference type="ChEBI" id="CHEBI:15378"/>
        <dbReference type="ChEBI" id="CHEBI:57783"/>
        <dbReference type="ChEBI" id="CHEBI:58349"/>
        <dbReference type="ChEBI" id="CHEBI:68483"/>
        <dbReference type="ChEBI" id="CHEBI:70757"/>
        <dbReference type="EC" id="1.3.1.98"/>
    </reaction>
</comment>
<dbReference type="SUPFAM" id="SSF56194">
    <property type="entry name" value="Uridine diphospho-N-Acetylenolpyruvylglucosamine reductase, MurB, C-terminal domain"/>
    <property type="match status" value="1"/>
</dbReference>